<organism evidence="1 2">
    <name type="scientific">Labilithrix luteola</name>
    <dbReference type="NCBI Taxonomy" id="1391654"/>
    <lineage>
        <taxon>Bacteria</taxon>
        <taxon>Pseudomonadati</taxon>
        <taxon>Myxococcota</taxon>
        <taxon>Polyangia</taxon>
        <taxon>Polyangiales</taxon>
        <taxon>Labilitrichaceae</taxon>
        <taxon>Labilithrix</taxon>
    </lineage>
</organism>
<name>A0A0K1PWP8_9BACT</name>
<protein>
    <submittedName>
        <fullName evidence="1">Uncharacterized protein</fullName>
    </submittedName>
</protein>
<accession>A0A0K1PWP8</accession>
<gene>
    <name evidence="1" type="ORF">AKJ09_04617</name>
</gene>
<dbReference type="STRING" id="1391654.AKJ09_04617"/>
<reference evidence="1 2" key="1">
    <citation type="submission" date="2015-08" db="EMBL/GenBank/DDBJ databases">
        <authorList>
            <person name="Babu N.S."/>
            <person name="Beckwith C.J."/>
            <person name="Beseler K.G."/>
            <person name="Brison A."/>
            <person name="Carone J.V."/>
            <person name="Caskin T.P."/>
            <person name="Diamond M."/>
            <person name="Durham M.E."/>
            <person name="Foxe J.M."/>
            <person name="Go M."/>
            <person name="Henderson B.A."/>
            <person name="Jones I.B."/>
            <person name="McGettigan J.A."/>
            <person name="Micheletti S.J."/>
            <person name="Nasrallah M.E."/>
            <person name="Ortiz D."/>
            <person name="Piller C.R."/>
            <person name="Privatt S.R."/>
            <person name="Schneider S.L."/>
            <person name="Sharp S."/>
            <person name="Smith T.C."/>
            <person name="Stanton J.D."/>
            <person name="Ullery H.E."/>
            <person name="Wilson R.J."/>
            <person name="Serrano M.G."/>
            <person name="Buck G."/>
            <person name="Lee V."/>
            <person name="Wang Y."/>
            <person name="Carvalho R."/>
            <person name="Voegtly L."/>
            <person name="Shi R."/>
            <person name="Duckworth R."/>
            <person name="Johnson A."/>
            <person name="Loviza R."/>
            <person name="Walstead R."/>
            <person name="Shah Z."/>
            <person name="Kiflezghi M."/>
            <person name="Wade K."/>
            <person name="Ball S.L."/>
            <person name="Bradley K.W."/>
            <person name="Asai D.J."/>
            <person name="Bowman C.A."/>
            <person name="Russell D.A."/>
            <person name="Pope W.H."/>
            <person name="Jacobs-Sera D."/>
            <person name="Hendrix R.W."/>
            <person name="Hatfull G.F."/>
        </authorList>
    </citation>
    <scope>NUCLEOTIDE SEQUENCE [LARGE SCALE GENOMIC DNA]</scope>
    <source>
        <strain evidence="1 2">DSM 27648</strain>
    </source>
</reference>
<proteinExistence type="predicted"/>
<evidence type="ECO:0000313" key="2">
    <source>
        <dbReference type="Proteomes" id="UP000064967"/>
    </source>
</evidence>
<sequence>MMMPTFLSGQLISADSNLQPCSAAWSCVEHDRGALEVLEMRGGVTKSWCFVWPHRVVMQALSEGVTFACDDRRRCS</sequence>
<keyword evidence="2" id="KW-1185">Reference proteome</keyword>
<dbReference type="KEGG" id="llu:AKJ09_04617"/>
<dbReference type="AlphaFoldDB" id="A0A0K1PWP8"/>
<dbReference type="Proteomes" id="UP000064967">
    <property type="component" value="Chromosome"/>
</dbReference>
<evidence type="ECO:0000313" key="1">
    <source>
        <dbReference type="EMBL" id="AKU97953.1"/>
    </source>
</evidence>
<dbReference type="EMBL" id="CP012333">
    <property type="protein sequence ID" value="AKU97953.1"/>
    <property type="molecule type" value="Genomic_DNA"/>
</dbReference>